<accession>A0ABR0AGW9</accession>
<sequence>MTGFLSVLHGRTRVWDCQVFHNVRWKTGAAAFLGDEQKQFKARRDHITEAIFYNNEGKEKGMATKKETEYAKKLHDSLVLSDSTTPVDSGLKNLPDVPDVSLPESSCTTSAREKLRSKMEQANRKAYALLDNVNEQTHYRFTREMNATGLFSWIETDENFYLSKISKII</sequence>
<comment type="caution">
    <text evidence="1">The sequence shown here is derived from an EMBL/GenBank/DDBJ whole genome shotgun (WGS) entry which is preliminary data.</text>
</comment>
<protein>
    <submittedName>
        <fullName evidence="1">Uncharacterized protein</fullName>
    </submittedName>
</protein>
<dbReference type="Proteomes" id="UP001234178">
    <property type="component" value="Unassembled WGS sequence"/>
</dbReference>
<keyword evidence="2" id="KW-1185">Reference proteome</keyword>
<proteinExistence type="predicted"/>
<evidence type="ECO:0000313" key="2">
    <source>
        <dbReference type="Proteomes" id="UP001234178"/>
    </source>
</evidence>
<evidence type="ECO:0000313" key="1">
    <source>
        <dbReference type="EMBL" id="KAK4024280.1"/>
    </source>
</evidence>
<dbReference type="EMBL" id="JAOYFB010000037">
    <property type="protein sequence ID" value="KAK4024280.1"/>
    <property type="molecule type" value="Genomic_DNA"/>
</dbReference>
<reference evidence="1 2" key="1">
    <citation type="journal article" date="2023" name="Nucleic Acids Res.">
        <title>The hologenome of Daphnia magna reveals possible DNA methylation and microbiome-mediated evolution of the host genome.</title>
        <authorList>
            <person name="Chaturvedi A."/>
            <person name="Li X."/>
            <person name="Dhandapani V."/>
            <person name="Marshall H."/>
            <person name="Kissane S."/>
            <person name="Cuenca-Cambronero M."/>
            <person name="Asole G."/>
            <person name="Calvet F."/>
            <person name="Ruiz-Romero M."/>
            <person name="Marangio P."/>
            <person name="Guigo R."/>
            <person name="Rago D."/>
            <person name="Mirbahai L."/>
            <person name="Eastwood N."/>
            <person name="Colbourne J.K."/>
            <person name="Zhou J."/>
            <person name="Mallon E."/>
            <person name="Orsini L."/>
        </authorList>
    </citation>
    <scope>NUCLEOTIDE SEQUENCE [LARGE SCALE GENOMIC DNA]</scope>
    <source>
        <strain evidence="1">LRV0_1</strain>
    </source>
</reference>
<gene>
    <name evidence="1" type="ORF">OUZ56_009664</name>
</gene>
<organism evidence="1 2">
    <name type="scientific">Daphnia magna</name>
    <dbReference type="NCBI Taxonomy" id="35525"/>
    <lineage>
        <taxon>Eukaryota</taxon>
        <taxon>Metazoa</taxon>
        <taxon>Ecdysozoa</taxon>
        <taxon>Arthropoda</taxon>
        <taxon>Crustacea</taxon>
        <taxon>Branchiopoda</taxon>
        <taxon>Diplostraca</taxon>
        <taxon>Cladocera</taxon>
        <taxon>Anomopoda</taxon>
        <taxon>Daphniidae</taxon>
        <taxon>Daphnia</taxon>
    </lineage>
</organism>
<name>A0ABR0AGW9_9CRUS</name>